<reference evidence="1" key="1">
    <citation type="journal article" date="2014" name="Front. Microbiol.">
        <title>High frequency of phylogenetically diverse reductive dehalogenase-homologous genes in deep subseafloor sedimentary metagenomes.</title>
        <authorList>
            <person name="Kawai M."/>
            <person name="Futagami T."/>
            <person name="Toyoda A."/>
            <person name="Takaki Y."/>
            <person name="Nishi S."/>
            <person name="Hori S."/>
            <person name="Arai W."/>
            <person name="Tsubouchi T."/>
            <person name="Morono Y."/>
            <person name="Uchiyama I."/>
            <person name="Ito T."/>
            <person name="Fujiyama A."/>
            <person name="Inagaki F."/>
            <person name="Takami H."/>
        </authorList>
    </citation>
    <scope>NUCLEOTIDE SEQUENCE</scope>
    <source>
        <strain evidence="1">Expedition CK06-06</strain>
    </source>
</reference>
<organism evidence="1">
    <name type="scientific">marine sediment metagenome</name>
    <dbReference type="NCBI Taxonomy" id="412755"/>
    <lineage>
        <taxon>unclassified sequences</taxon>
        <taxon>metagenomes</taxon>
        <taxon>ecological metagenomes</taxon>
    </lineage>
</organism>
<protein>
    <submittedName>
        <fullName evidence="1">Uncharacterized protein</fullName>
    </submittedName>
</protein>
<dbReference type="EMBL" id="BARW01024411">
    <property type="protein sequence ID" value="GAI91541.1"/>
    <property type="molecule type" value="Genomic_DNA"/>
</dbReference>
<accession>X1TJL1</accession>
<dbReference type="InterPro" id="IPR036412">
    <property type="entry name" value="HAD-like_sf"/>
</dbReference>
<dbReference type="AlphaFoldDB" id="X1TJL1"/>
<dbReference type="Pfam" id="PF00702">
    <property type="entry name" value="Hydrolase"/>
    <property type="match status" value="1"/>
</dbReference>
<gene>
    <name evidence="1" type="ORF">S12H4_40246</name>
</gene>
<feature type="non-terminal residue" evidence="1">
    <location>
        <position position="1"/>
    </location>
</feature>
<evidence type="ECO:0000313" key="1">
    <source>
        <dbReference type="EMBL" id="GAI91541.1"/>
    </source>
</evidence>
<dbReference type="SUPFAM" id="SSF56784">
    <property type="entry name" value="HAD-like"/>
    <property type="match status" value="1"/>
</dbReference>
<dbReference type="InterPro" id="IPR023214">
    <property type="entry name" value="HAD_sf"/>
</dbReference>
<name>X1TJL1_9ZZZZ</name>
<dbReference type="Gene3D" id="3.40.50.1000">
    <property type="entry name" value="HAD superfamily/HAD-like"/>
    <property type="match status" value="1"/>
</dbReference>
<proteinExistence type="predicted"/>
<sequence>KEFLLELKSKGVKLGLVTSGLYEKAYPEILSAFETLGIGKPDDFYDAIITAGFPLRKGSCGTLGELSPKPHPWLYAEVCRVGLGLEFSERHHVVGIEDSGAGIASIRLAGFAAIGIKDGNIIEGGTLGLCNHFCDSFEEILKILF</sequence>
<comment type="caution">
    <text evidence="1">The sequence shown here is derived from an EMBL/GenBank/DDBJ whole genome shotgun (WGS) entry which is preliminary data.</text>
</comment>